<evidence type="ECO:0000256" key="9">
    <source>
        <dbReference type="ARBA" id="ARBA00022801"/>
    </source>
</evidence>
<dbReference type="PANTHER" id="PTHR10903:SF135">
    <property type="entry name" value="TRANSLOCASE OF CHLOROPLAST 120, CHLOROPLASTIC-RELATED"/>
    <property type="match status" value="1"/>
</dbReference>
<keyword evidence="15" id="KW-0472">Membrane</keyword>
<keyword evidence="10" id="KW-1002">Plastid outer membrane</keyword>
<sequence>MFERWRNAKTKKKSEDDKGSPSLSGVSTRSKSSRDSVPPLTAKQPPPPLPLAHTGAAMVASAMPAQPSPPPSASFPPVNTLVMPPHSSTYTPALPTHIALHPAPPLPVAPMPGSSTNAGHIHGYKVPLMEARWANNDREKQELNESRPKQTPGSTGYITQVSVQPPTSLQQQQQTLQPMVRMSIDPISHQVTYNTINALPQHVGVSSTQLANNGSSTSLSSPPSTSSATPATIPGSVAVPSSSVSATTHSPIATDRRMSHGQEGIIHGLPKSHTSRVQAAHPAPTTATAGAVLRSSSSSSSSSPSSGGHRHGSGTPASAASAASSPSPSRSSSTSNRTPADAAGGELGQVGGVSPPSMTTESNGSLHGFTSSATTTKLPSGGAIPSSHSSGAGSPSPLSVTPPLTPQMVHRNVASQLGGSLDFAGATTSEQQTSSSNTTFMVQSPLSAEYDPNPLIMPPLSQSAAAAPCLTPMDDLFFHNYAPILSGIMSVSLPALSDADGQDATQDSSATTVTTTTATQDSETVSAPPMNREQLLGQQQAYQQQEMMFLEKLLAPSQPSNSDDTSSPSPPPPPPPPHQHLSASSEAETTRASFIPTPLDESKEFVRHGLNTTIDDDDYDHETSHSAPRHGSMSSVQPMPPTTATTTATTSSSTRAPPIPRATHPSLKDRNSMSNLGLGFESGARVIVTHSPAPPPLGSSSSSSSTTTTTTSTTTITTTPSAASPPSSNTAGSSIPSSNMSPNSGSAAAASAATPTVAGQFDAGIAGVDRERHYVPSSGRDSGVSVGGASSIMRASTLIGGHHQQQHHRPMSSALARAGTQASLLGLITHDLKQSSEQTHIEEGAGPLTLIAIGKTGQGKSSLLNRIMGTSELKASASVRAVTKGIAERSGWGRFEDTRRVLVTLADTPGLADTEGDDEKNIPILKEYIKSIGTRLGVSAFLLVFKIDSGVDMVITILNTFNEIMQEYPQFWENVVLVFTGCDYRRNVQKTKELYHGVLQNEINERFFKNRPSSPSRTGPCDDSNSNGNSVNEGGQNGNTATTANGGGGGGGDQEEGSTSSPVSSEPFPEIPMVFLTTAEPVCGFALGERCDCKAQNAFLNNGLRRLWYKVRDQRRWIIKADCQEDDFNHS</sequence>
<feature type="region of interest" description="Disordered" evidence="17">
    <location>
        <begin position="556"/>
        <end position="591"/>
    </location>
</feature>
<keyword evidence="12" id="KW-0653">Protein transport</keyword>
<dbReference type="Pfam" id="PF04548">
    <property type="entry name" value="AIG1"/>
    <property type="match status" value="1"/>
</dbReference>
<dbReference type="Gene3D" id="3.40.50.300">
    <property type="entry name" value="P-loop containing nucleotide triphosphate hydrolases"/>
    <property type="match status" value="1"/>
</dbReference>
<dbReference type="InterPro" id="IPR027417">
    <property type="entry name" value="P-loop_NTPase"/>
</dbReference>
<evidence type="ECO:0000256" key="15">
    <source>
        <dbReference type="ARBA" id="ARBA00023136"/>
    </source>
</evidence>
<accession>A0A9P6PRC8</accession>
<keyword evidence="6" id="KW-0812">Transmembrane</keyword>
<dbReference type="GO" id="GO:0005525">
    <property type="term" value="F:GTP binding"/>
    <property type="evidence" value="ECO:0007669"/>
    <property type="project" value="UniProtKB-KW"/>
</dbReference>
<dbReference type="GO" id="GO:0016020">
    <property type="term" value="C:membrane"/>
    <property type="evidence" value="ECO:0007669"/>
    <property type="project" value="UniProtKB-SubCell"/>
</dbReference>
<keyword evidence="14" id="KW-0342">GTP-binding</keyword>
<feature type="compositionally biased region" description="Low complexity" evidence="17">
    <location>
        <begin position="279"/>
        <end position="340"/>
    </location>
</feature>
<keyword evidence="3" id="KW-0813">Transport</keyword>
<evidence type="ECO:0000256" key="1">
    <source>
        <dbReference type="ARBA" id="ARBA00001946"/>
    </source>
</evidence>
<feature type="region of interest" description="Disordered" evidence="17">
    <location>
        <begin position="208"/>
        <end position="256"/>
    </location>
</feature>
<comment type="subcellular location">
    <subcellularLocation>
        <location evidence="2">Membrane</location>
        <topology evidence="2">Single-pass membrane protein</topology>
    </subcellularLocation>
    <subcellularLocation>
        <location evidence="16">Plastid</location>
        <location evidence="16">Chloroplast outer membrane</location>
    </subcellularLocation>
</comment>
<evidence type="ECO:0000259" key="18">
    <source>
        <dbReference type="Pfam" id="PF04548"/>
    </source>
</evidence>
<dbReference type="Proteomes" id="UP000807716">
    <property type="component" value="Unassembled WGS sequence"/>
</dbReference>
<protein>
    <recommendedName>
        <fullName evidence="18">AIG1-type G domain-containing protein</fullName>
    </recommendedName>
</protein>
<dbReference type="InterPro" id="IPR045058">
    <property type="entry name" value="GIMA/IAN/Toc"/>
</dbReference>
<evidence type="ECO:0000313" key="19">
    <source>
        <dbReference type="EMBL" id="KAG0251358.1"/>
    </source>
</evidence>
<evidence type="ECO:0000256" key="7">
    <source>
        <dbReference type="ARBA" id="ARBA00022723"/>
    </source>
</evidence>
<feature type="region of interest" description="Disordered" evidence="17">
    <location>
        <begin position="1006"/>
        <end position="1068"/>
    </location>
</feature>
<evidence type="ECO:0000256" key="4">
    <source>
        <dbReference type="ARBA" id="ARBA00022528"/>
    </source>
</evidence>
<feature type="compositionally biased region" description="Low complexity" evidence="17">
    <location>
        <begin position="579"/>
        <end position="591"/>
    </location>
</feature>
<feature type="compositionally biased region" description="Low complexity" evidence="17">
    <location>
        <begin position="556"/>
        <end position="567"/>
    </location>
</feature>
<feature type="compositionally biased region" description="Low complexity" evidence="17">
    <location>
        <begin position="214"/>
        <end position="251"/>
    </location>
</feature>
<comment type="cofactor">
    <cofactor evidence="1">
        <name>Mg(2+)</name>
        <dbReference type="ChEBI" id="CHEBI:18420"/>
    </cofactor>
</comment>
<keyword evidence="7" id="KW-0479">Metal-binding</keyword>
<feature type="compositionally biased region" description="Low complexity" evidence="17">
    <location>
        <begin position="1024"/>
        <end position="1044"/>
    </location>
</feature>
<evidence type="ECO:0000313" key="20">
    <source>
        <dbReference type="Proteomes" id="UP000807716"/>
    </source>
</evidence>
<evidence type="ECO:0000256" key="12">
    <source>
        <dbReference type="ARBA" id="ARBA00022927"/>
    </source>
</evidence>
<keyword evidence="11" id="KW-0460">Magnesium</keyword>
<dbReference type="GO" id="GO:0016787">
    <property type="term" value="F:hydrolase activity"/>
    <property type="evidence" value="ECO:0007669"/>
    <property type="project" value="UniProtKB-KW"/>
</dbReference>
<feature type="region of interest" description="Disordered" evidence="17">
    <location>
        <begin position="1"/>
        <end position="53"/>
    </location>
</feature>
<feature type="region of interest" description="Disordered" evidence="17">
    <location>
        <begin position="498"/>
        <end position="531"/>
    </location>
</feature>
<feature type="region of interest" description="Disordered" evidence="17">
    <location>
        <begin position="612"/>
        <end position="748"/>
    </location>
</feature>
<proteinExistence type="predicted"/>
<feature type="domain" description="AIG1-type G" evidence="18">
    <location>
        <begin position="848"/>
        <end position="985"/>
    </location>
</feature>
<feature type="compositionally biased region" description="Polar residues" evidence="17">
    <location>
        <begin position="356"/>
        <end position="378"/>
    </location>
</feature>
<dbReference type="AlphaFoldDB" id="A0A9P6PRC8"/>
<evidence type="ECO:0000256" key="13">
    <source>
        <dbReference type="ARBA" id="ARBA00022989"/>
    </source>
</evidence>
<organism evidence="19 20">
    <name type="scientific">Actinomortierella ambigua</name>
    <dbReference type="NCBI Taxonomy" id="1343610"/>
    <lineage>
        <taxon>Eukaryota</taxon>
        <taxon>Fungi</taxon>
        <taxon>Fungi incertae sedis</taxon>
        <taxon>Mucoromycota</taxon>
        <taxon>Mortierellomycotina</taxon>
        <taxon>Mortierellomycetes</taxon>
        <taxon>Mortierellales</taxon>
        <taxon>Mortierellaceae</taxon>
        <taxon>Actinomortierella</taxon>
    </lineage>
</organism>
<dbReference type="GO" id="GO:0046872">
    <property type="term" value="F:metal ion binding"/>
    <property type="evidence" value="ECO:0007669"/>
    <property type="project" value="UniProtKB-KW"/>
</dbReference>
<evidence type="ECO:0000256" key="10">
    <source>
        <dbReference type="ARBA" id="ARBA00022805"/>
    </source>
</evidence>
<evidence type="ECO:0000256" key="2">
    <source>
        <dbReference type="ARBA" id="ARBA00004167"/>
    </source>
</evidence>
<evidence type="ECO:0000256" key="17">
    <source>
        <dbReference type="SAM" id="MobiDB-lite"/>
    </source>
</evidence>
<feature type="compositionally biased region" description="Low complexity" evidence="17">
    <location>
        <begin position="503"/>
        <end position="526"/>
    </location>
</feature>
<evidence type="ECO:0000256" key="6">
    <source>
        <dbReference type="ARBA" id="ARBA00022692"/>
    </source>
</evidence>
<evidence type="ECO:0000256" key="11">
    <source>
        <dbReference type="ARBA" id="ARBA00022842"/>
    </source>
</evidence>
<name>A0A9P6PRC8_9FUNG</name>
<dbReference type="OrthoDB" id="8954335at2759"/>
<evidence type="ECO:0000256" key="5">
    <source>
        <dbReference type="ARBA" id="ARBA00022640"/>
    </source>
</evidence>
<evidence type="ECO:0000256" key="8">
    <source>
        <dbReference type="ARBA" id="ARBA00022741"/>
    </source>
</evidence>
<dbReference type="SUPFAM" id="SSF52540">
    <property type="entry name" value="P-loop containing nucleoside triphosphate hydrolases"/>
    <property type="match status" value="1"/>
</dbReference>
<dbReference type="InterPro" id="IPR006703">
    <property type="entry name" value="G_AIG1"/>
</dbReference>
<keyword evidence="4" id="KW-0150">Chloroplast</keyword>
<keyword evidence="20" id="KW-1185">Reference proteome</keyword>
<feature type="compositionally biased region" description="Low complexity" evidence="17">
    <location>
        <begin position="642"/>
        <end position="656"/>
    </location>
</feature>
<comment type="caution">
    <text evidence="19">The sequence shown here is derived from an EMBL/GenBank/DDBJ whole genome shotgun (WGS) entry which is preliminary data.</text>
</comment>
<feature type="region of interest" description="Disordered" evidence="17">
    <location>
        <begin position="273"/>
        <end position="405"/>
    </location>
</feature>
<evidence type="ECO:0000256" key="16">
    <source>
        <dbReference type="ARBA" id="ARBA00024013"/>
    </source>
</evidence>
<gene>
    <name evidence="19" type="ORF">DFQ27_008796</name>
</gene>
<keyword evidence="5" id="KW-0934">Plastid</keyword>
<feature type="compositionally biased region" description="Polar residues" evidence="17">
    <location>
        <begin position="21"/>
        <end position="30"/>
    </location>
</feature>
<keyword evidence="13" id="KW-1133">Transmembrane helix</keyword>
<keyword evidence="8" id="KW-0547">Nucleotide-binding</keyword>
<evidence type="ECO:0000256" key="14">
    <source>
        <dbReference type="ARBA" id="ARBA00023134"/>
    </source>
</evidence>
<dbReference type="PANTHER" id="PTHR10903">
    <property type="entry name" value="GTPASE, IMAP FAMILY MEMBER-RELATED"/>
    <property type="match status" value="1"/>
</dbReference>
<feature type="compositionally biased region" description="Pro residues" evidence="17">
    <location>
        <begin position="568"/>
        <end position="578"/>
    </location>
</feature>
<feature type="compositionally biased region" description="Low complexity" evidence="17">
    <location>
        <begin position="698"/>
        <end position="748"/>
    </location>
</feature>
<dbReference type="GO" id="GO:0015031">
    <property type="term" value="P:protein transport"/>
    <property type="evidence" value="ECO:0007669"/>
    <property type="project" value="UniProtKB-KW"/>
</dbReference>
<keyword evidence="9" id="KW-0378">Hydrolase</keyword>
<dbReference type="EMBL" id="JAAAJB010000759">
    <property type="protein sequence ID" value="KAG0251358.1"/>
    <property type="molecule type" value="Genomic_DNA"/>
</dbReference>
<reference evidence="19" key="1">
    <citation type="journal article" date="2020" name="Fungal Divers.">
        <title>Resolving the Mortierellaceae phylogeny through synthesis of multi-gene phylogenetics and phylogenomics.</title>
        <authorList>
            <person name="Vandepol N."/>
            <person name="Liber J."/>
            <person name="Desiro A."/>
            <person name="Na H."/>
            <person name="Kennedy M."/>
            <person name="Barry K."/>
            <person name="Grigoriev I.V."/>
            <person name="Miller A.N."/>
            <person name="O'Donnell K."/>
            <person name="Stajich J.E."/>
            <person name="Bonito G."/>
        </authorList>
    </citation>
    <scope>NUCLEOTIDE SEQUENCE</scope>
    <source>
        <strain evidence="19">BC1065</strain>
    </source>
</reference>
<feature type="compositionally biased region" description="Low complexity" evidence="17">
    <location>
        <begin position="379"/>
        <end position="402"/>
    </location>
</feature>
<evidence type="ECO:0000256" key="3">
    <source>
        <dbReference type="ARBA" id="ARBA00022448"/>
    </source>
</evidence>